<dbReference type="PANTHER" id="PTHR11439">
    <property type="entry name" value="GAG-POL-RELATED RETROTRANSPOSON"/>
    <property type="match status" value="1"/>
</dbReference>
<accession>A0A699HL95</accession>
<sequence>MHGMGKIVTEVHTMLKLHEQTLPKKDATPALHAVRAGKNKKLSQGAITSGIFTIELYTFPNNTWDYDMVCGTHICITTQDHRESRKPKPGALSLYVGDAHRAGVEAIGSYHLYPKEAMGYSFYYPPENKVLVARNVEFSLITQEASGSLEDLKIIQEEDTHPSVNTSLHHDEDDQEIDELKVISFPFVDNQVWDLVELPPNGKTIGSKWLFKKKTYMDGNVHTYKARLVAKGFTQTYEKILKRFHMKNSKCGSIPMQDKPKLFKSLGASTPAKNITSRFQQNPGDLHWIAVKNVLKYLCNTKDMFLVYGGDIKRELKVTCYTDAEYLTDVNDCTLGIVPINEEPMKMYCDNTGAMAIPNEPGITKGARHYRAKVHYLREVIKFGDIKLVKVHIDDSLVDPFTKALPFNKHSKHTMNIVLLPANNLM</sequence>
<gene>
    <name evidence="2" type="ORF">Tci_390482</name>
</gene>
<feature type="domain" description="Reverse transcriptase Ty1/copia-type" evidence="1">
    <location>
        <begin position="190"/>
        <end position="237"/>
    </location>
</feature>
<organism evidence="2">
    <name type="scientific">Tanacetum cinerariifolium</name>
    <name type="common">Dalmatian daisy</name>
    <name type="synonym">Chrysanthemum cinerariifolium</name>
    <dbReference type="NCBI Taxonomy" id="118510"/>
    <lineage>
        <taxon>Eukaryota</taxon>
        <taxon>Viridiplantae</taxon>
        <taxon>Streptophyta</taxon>
        <taxon>Embryophyta</taxon>
        <taxon>Tracheophyta</taxon>
        <taxon>Spermatophyta</taxon>
        <taxon>Magnoliopsida</taxon>
        <taxon>eudicotyledons</taxon>
        <taxon>Gunneridae</taxon>
        <taxon>Pentapetalae</taxon>
        <taxon>asterids</taxon>
        <taxon>campanulids</taxon>
        <taxon>Asterales</taxon>
        <taxon>Asteraceae</taxon>
        <taxon>Asteroideae</taxon>
        <taxon>Anthemideae</taxon>
        <taxon>Anthemidinae</taxon>
        <taxon>Tanacetum</taxon>
    </lineage>
</organism>
<dbReference type="PANTHER" id="PTHR11439:SF496">
    <property type="entry name" value="RNA-DIRECTED DNA POLYMERASE"/>
    <property type="match status" value="1"/>
</dbReference>
<name>A0A699HL95_TANCI</name>
<dbReference type="Pfam" id="PF07727">
    <property type="entry name" value="RVT_2"/>
    <property type="match status" value="1"/>
</dbReference>
<proteinExistence type="predicted"/>
<evidence type="ECO:0000313" key="2">
    <source>
        <dbReference type="EMBL" id="GEY18508.1"/>
    </source>
</evidence>
<protein>
    <recommendedName>
        <fullName evidence="1">Reverse transcriptase Ty1/copia-type domain-containing protein</fullName>
    </recommendedName>
</protein>
<comment type="caution">
    <text evidence="2">The sequence shown here is derived from an EMBL/GenBank/DDBJ whole genome shotgun (WGS) entry which is preliminary data.</text>
</comment>
<dbReference type="EMBL" id="BKCJ010158244">
    <property type="protein sequence ID" value="GEY18508.1"/>
    <property type="molecule type" value="Genomic_DNA"/>
</dbReference>
<evidence type="ECO:0000259" key="1">
    <source>
        <dbReference type="Pfam" id="PF07727"/>
    </source>
</evidence>
<dbReference type="CDD" id="cd09272">
    <property type="entry name" value="RNase_HI_RT_Ty1"/>
    <property type="match status" value="1"/>
</dbReference>
<dbReference type="AlphaFoldDB" id="A0A699HL95"/>
<reference evidence="2" key="1">
    <citation type="journal article" date="2019" name="Sci. Rep.">
        <title>Draft genome of Tanacetum cinerariifolium, the natural source of mosquito coil.</title>
        <authorList>
            <person name="Yamashiro T."/>
            <person name="Shiraishi A."/>
            <person name="Satake H."/>
            <person name="Nakayama K."/>
        </authorList>
    </citation>
    <scope>NUCLEOTIDE SEQUENCE</scope>
</reference>
<dbReference type="InterPro" id="IPR013103">
    <property type="entry name" value="RVT_2"/>
</dbReference>